<dbReference type="Gene3D" id="3.30.470.20">
    <property type="entry name" value="ATP-grasp fold, B domain"/>
    <property type="match status" value="1"/>
</dbReference>
<dbReference type="STRING" id="1176198.SAMN05444716_104259"/>
<dbReference type="EMBL" id="FPAB01000004">
    <property type="protein sequence ID" value="SFS82365.1"/>
    <property type="molecule type" value="Genomic_DNA"/>
</dbReference>
<feature type="domain" description="ATP-grasp" evidence="3">
    <location>
        <begin position="131"/>
        <end position="325"/>
    </location>
</feature>
<dbReference type="GO" id="GO:0016874">
    <property type="term" value="F:ligase activity"/>
    <property type="evidence" value="ECO:0007669"/>
    <property type="project" value="UniProtKB-KW"/>
</dbReference>
<dbReference type="AlphaFoldDB" id="A0A1I6SZC5"/>
<dbReference type="PROSITE" id="PS50975">
    <property type="entry name" value="ATP_GRASP"/>
    <property type="match status" value="1"/>
</dbReference>
<keyword evidence="1" id="KW-0067">ATP-binding</keyword>
<evidence type="ECO:0000256" key="2">
    <source>
        <dbReference type="SAM" id="MobiDB-lite"/>
    </source>
</evidence>
<dbReference type="Proteomes" id="UP000198873">
    <property type="component" value="Unassembled WGS sequence"/>
</dbReference>
<evidence type="ECO:0000256" key="1">
    <source>
        <dbReference type="PROSITE-ProRule" id="PRU00409"/>
    </source>
</evidence>
<proteinExistence type="predicted"/>
<gene>
    <name evidence="4" type="ORF">SAMN05444716_104259</name>
</gene>
<keyword evidence="1" id="KW-0547">Nucleotide-binding</keyword>
<evidence type="ECO:0000313" key="4">
    <source>
        <dbReference type="EMBL" id="SFS82365.1"/>
    </source>
</evidence>
<evidence type="ECO:0000259" key="3">
    <source>
        <dbReference type="PROSITE" id="PS50975"/>
    </source>
</evidence>
<reference evidence="5" key="1">
    <citation type="submission" date="2016-10" db="EMBL/GenBank/DDBJ databases">
        <authorList>
            <person name="Varghese N."/>
            <person name="Submissions S."/>
        </authorList>
    </citation>
    <scope>NUCLEOTIDE SEQUENCE [LARGE SCALE GENOMIC DNA]</scope>
    <source>
        <strain evidence="5">CGMCC 4.7047</strain>
    </source>
</reference>
<accession>A0A1I6SZC5</accession>
<dbReference type="GO" id="GO:0046872">
    <property type="term" value="F:metal ion binding"/>
    <property type="evidence" value="ECO:0007669"/>
    <property type="project" value="InterPro"/>
</dbReference>
<keyword evidence="5" id="KW-1185">Reference proteome</keyword>
<keyword evidence="4" id="KW-0436">Ligase</keyword>
<protein>
    <submittedName>
        <fullName evidence="4">Predicted ATP-dependent carboligase, ATP-grasp superfamily</fullName>
    </submittedName>
</protein>
<organism evidence="4 5">
    <name type="scientific">Streptomyces harbinensis</name>
    <dbReference type="NCBI Taxonomy" id="1176198"/>
    <lineage>
        <taxon>Bacteria</taxon>
        <taxon>Bacillati</taxon>
        <taxon>Actinomycetota</taxon>
        <taxon>Actinomycetes</taxon>
        <taxon>Kitasatosporales</taxon>
        <taxon>Streptomycetaceae</taxon>
        <taxon>Streptomyces</taxon>
    </lineage>
</organism>
<dbReference type="InterPro" id="IPR011761">
    <property type="entry name" value="ATP-grasp"/>
</dbReference>
<feature type="region of interest" description="Disordered" evidence="2">
    <location>
        <begin position="402"/>
        <end position="431"/>
    </location>
</feature>
<dbReference type="SUPFAM" id="SSF56059">
    <property type="entry name" value="Glutathione synthetase ATP-binding domain-like"/>
    <property type="match status" value="1"/>
</dbReference>
<evidence type="ECO:0000313" key="5">
    <source>
        <dbReference type="Proteomes" id="UP000198873"/>
    </source>
</evidence>
<name>A0A1I6SZC5_9ACTN</name>
<sequence>MSPLDTRVPALLLRLDRNPFHHGSLGAVRSLGRAGVAVHAFTESPGGPLARSRFLHRAHPFPAVPAADTAAVEQLLLRTADRIGRPAVLLPMDDAGALAVAALADRLREAYLLPRLPPGAAEQAADKARLARLCRELGLAHPRTLVPDSQEAVTAAVRELGLPLIGKWSRPWLLPKDSGLRSAVVLTSADQARRLYGASARAGSRLLLQRRLPGGRDADWFFHGCFGAGGTPLYTGTGRKELAWPVRAGATAVGSWRENPQVAEAARRLAAHLGYHGILDLDFRRDARTGAYHLLDVNPRPGAQFRLFTDPSGLDVVRALHLDLTGRPVPAARPVPGRTFVAEHYGVPAVLSAPSRGAAVLRGRRLETAWFAADDPAPFAAMAGGWTARAARKGWDRLFPAPAPRRVPQALTPSPQRNRARESGEPRCTTW</sequence>
<dbReference type="GO" id="GO:0005524">
    <property type="term" value="F:ATP binding"/>
    <property type="evidence" value="ECO:0007669"/>
    <property type="project" value="UniProtKB-UniRule"/>
</dbReference>
<dbReference type="RefSeq" id="WP_093843106.1">
    <property type="nucleotide sequence ID" value="NZ_FPAB01000004.1"/>
</dbReference>